<keyword evidence="11" id="KW-1185">Reference proteome</keyword>
<protein>
    <submittedName>
        <fullName evidence="10">Putative ABC transport system permease protein</fullName>
    </submittedName>
</protein>
<feature type="transmembrane region" description="Helical" evidence="7">
    <location>
        <begin position="21"/>
        <end position="42"/>
    </location>
</feature>
<evidence type="ECO:0000259" key="8">
    <source>
        <dbReference type="Pfam" id="PF02687"/>
    </source>
</evidence>
<dbReference type="Proteomes" id="UP000199048">
    <property type="component" value="Unassembled WGS sequence"/>
</dbReference>
<evidence type="ECO:0000256" key="5">
    <source>
        <dbReference type="ARBA" id="ARBA00023136"/>
    </source>
</evidence>
<dbReference type="Pfam" id="PF02687">
    <property type="entry name" value="FtsX"/>
    <property type="match status" value="1"/>
</dbReference>
<dbReference type="GO" id="GO:0022857">
    <property type="term" value="F:transmembrane transporter activity"/>
    <property type="evidence" value="ECO:0007669"/>
    <property type="project" value="TreeGrafter"/>
</dbReference>
<dbReference type="PANTHER" id="PTHR30572:SF4">
    <property type="entry name" value="ABC TRANSPORTER PERMEASE YTRF"/>
    <property type="match status" value="1"/>
</dbReference>
<keyword evidence="3 7" id="KW-0812">Transmembrane</keyword>
<evidence type="ECO:0000256" key="4">
    <source>
        <dbReference type="ARBA" id="ARBA00022989"/>
    </source>
</evidence>
<dbReference type="InterPro" id="IPR050250">
    <property type="entry name" value="Macrolide_Exporter_MacB"/>
</dbReference>
<dbReference type="EMBL" id="FOTK01000038">
    <property type="protein sequence ID" value="SFM56270.1"/>
    <property type="molecule type" value="Genomic_DNA"/>
</dbReference>
<proteinExistence type="inferred from homology"/>
<gene>
    <name evidence="10" type="ORF">SAMN05192568_103816</name>
</gene>
<dbReference type="OrthoDB" id="9770036at2"/>
<evidence type="ECO:0000313" key="10">
    <source>
        <dbReference type="EMBL" id="SFM56270.1"/>
    </source>
</evidence>
<comment type="similarity">
    <text evidence="6">Belongs to the ABC-4 integral membrane protein family.</text>
</comment>
<dbReference type="GO" id="GO:0005886">
    <property type="term" value="C:plasma membrane"/>
    <property type="evidence" value="ECO:0007669"/>
    <property type="project" value="UniProtKB-SubCell"/>
</dbReference>
<name>A0A1I4RW76_9HYPH</name>
<keyword evidence="5 7" id="KW-0472">Membrane</keyword>
<evidence type="ECO:0000259" key="9">
    <source>
        <dbReference type="Pfam" id="PF12704"/>
    </source>
</evidence>
<dbReference type="RefSeq" id="WP_092045181.1">
    <property type="nucleotide sequence ID" value="NZ_FOTK01000038.1"/>
</dbReference>
<evidence type="ECO:0000256" key="7">
    <source>
        <dbReference type="SAM" id="Phobius"/>
    </source>
</evidence>
<dbReference type="InterPro" id="IPR025857">
    <property type="entry name" value="MacB_PCD"/>
</dbReference>
<reference evidence="11" key="1">
    <citation type="submission" date="2016-10" db="EMBL/GenBank/DDBJ databases">
        <authorList>
            <person name="Varghese N."/>
            <person name="Submissions S."/>
        </authorList>
    </citation>
    <scope>NUCLEOTIDE SEQUENCE [LARGE SCALE GENOMIC DNA]</scope>
    <source>
        <strain evidence="11">BL36</strain>
    </source>
</reference>
<dbReference type="InterPro" id="IPR003838">
    <property type="entry name" value="ABC3_permease_C"/>
</dbReference>
<keyword evidence="4 7" id="KW-1133">Transmembrane helix</keyword>
<feature type="transmembrane region" description="Helical" evidence="7">
    <location>
        <begin position="280"/>
        <end position="308"/>
    </location>
</feature>
<accession>A0A1I4RW76</accession>
<evidence type="ECO:0000256" key="3">
    <source>
        <dbReference type="ARBA" id="ARBA00022692"/>
    </source>
</evidence>
<evidence type="ECO:0000256" key="1">
    <source>
        <dbReference type="ARBA" id="ARBA00004651"/>
    </source>
</evidence>
<evidence type="ECO:0000256" key="2">
    <source>
        <dbReference type="ARBA" id="ARBA00022475"/>
    </source>
</evidence>
<dbReference type="AlphaFoldDB" id="A0A1I4RW76"/>
<organism evidence="10 11">
    <name type="scientific">Methylobacterium pseudosasicola</name>
    <dbReference type="NCBI Taxonomy" id="582667"/>
    <lineage>
        <taxon>Bacteria</taxon>
        <taxon>Pseudomonadati</taxon>
        <taxon>Pseudomonadota</taxon>
        <taxon>Alphaproteobacteria</taxon>
        <taxon>Hyphomicrobiales</taxon>
        <taxon>Methylobacteriaceae</taxon>
        <taxon>Methylobacterium</taxon>
    </lineage>
</organism>
<feature type="transmembrane region" description="Helical" evidence="7">
    <location>
        <begin position="329"/>
        <end position="357"/>
    </location>
</feature>
<keyword evidence="2" id="KW-1003">Cell membrane</keyword>
<evidence type="ECO:0000313" key="11">
    <source>
        <dbReference type="Proteomes" id="UP000199048"/>
    </source>
</evidence>
<comment type="subcellular location">
    <subcellularLocation>
        <location evidence="1">Cell membrane</location>
        <topology evidence="1">Multi-pass membrane protein</topology>
    </subcellularLocation>
</comment>
<feature type="domain" description="ABC3 transporter permease C-terminal" evidence="8">
    <location>
        <begin position="287"/>
        <end position="399"/>
    </location>
</feature>
<dbReference type="Pfam" id="PF12704">
    <property type="entry name" value="MacB_PCD"/>
    <property type="match status" value="1"/>
</dbReference>
<sequence>MSLSQTLLVALRSLRLNPMRSFLTMLGIVIGVASVVTVLAIGSGAQGRVAEQIRAVGANVLMINPGTAKKDGVRLKAGTRLTLTEGDVDAILAQVPQIRVAAGSLSGSAQIVRESRNWNTTVNGTTNGHFLVRDWTLKGGRTFNGTEQNTAAKVAILGTVVAKELFGRDNPVGAEVRIMSVPFEVIGVLDAKGPDQDDVVFVPLETAKLRFLGSASGVNRDAVAYIVAKAVSDEAMTRARTEIEELLRQRHRILEGQEDDFKVSDPAAAMDAQRGATRTIALLLTSVAGVSLLVGGISIMNIMTVTVTERTREIGIRRAVGARRTDIRLQFLAEALVLCLLGGLAGVVVGSAISLTVARSAGWATIIDAQAIILSVGFSALVGLFFGYYPAHKASRLDPVDALKME</sequence>
<dbReference type="PANTHER" id="PTHR30572">
    <property type="entry name" value="MEMBRANE COMPONENT OF TRANSPORTER-RELATED"/>
    <property type="match status" value="1"/>
</dbReference>
<dbReference type="STRING" id="582667.SAMN05192568_103816"/>
<feature type="domain" description="MacB-like periplasmic core" evidence="9">
    <location>
        <begin position="21"/>
        <end position="245"/>
    </location>
</feature>
<feature type="transmembrane region" description="Helical" evidence="7">
    <location>
        <begin position="369"/>
        <end position="389"/>
    </location>
</feature>
<evidence type="ECO:0000256" key="6">
    <source>
        <dbReference type="ARBA" id="ARBA00038076"/>
    </source>
</evidence>